<dbReference type="PANTHER" id="PTHR20875">
    <property type="entry name" value="EF-HAND CALCIUM-BINDING DOMAIN-CONTAINING PROTEIN 6-RELATED"/>
    <property type="match status" value="1"/>
</dbReference>
<feature type="domain" description="EF-hand" evidence="1">
    <location>
        <begin position="375"/>
        <end position="410"/>
    </location>
</feature>
<dbReference type="GeneID" id="7826786"/>
<dbReference type="InterPro" id="IPR011992">
    <property type="entry name" value="EF-hand-dom_pair"/>
</dbReference>
<reference evidence="3" key="1">
    <citation type="journal article" date="2006" name="PLoS Biol.">
        <title>Macronuclear genome sequence of the ciliate Tetrahymena thermophila, a model eukaryote.</title>
        <authorList>
            <person name="Eisen J.A."/>
            <person name="Coyne R.S."/>
            <person name="Wu M."/>
            <person name="Wu D."/>
            <person name="Thiagarajan M."/>
            <person name="Wortman J.R."/>
            <person name="Badger J.H."/>
            <person name="Ren Q."/>
            <person name="Amedeo P."/>
            <person name="Jones K.M."/>
            <person name="Tallon L.J."/>
            <person name="Delcher A.L."/>
            <person name="Salzberg S.L."/>
            <person name="Silva J.C."/>
            <person name="Haas B.J."/>
            <person name="Majoros W.H."/>
            <person name="Farzad M."/>
            <person name="Carlton J.M."/>
            <person name="Smith R.K. Jr."/>
            <person name="Garg J."/>
            <person name="Pearlman R.E."/>
            <person name="Karrer K.M."/>
            <person name="Sun L."/>
            <person name="Manning G."/>
            <person name="Elde N.C."/>
            <person name="Turkewitz A.P."/>
            <person name="Asai D.J."/>
            <person name="Wilkes D.E."/>
            <person name="Wang Y."/>
            <person name="Cai H."/>
            <person name="Collins K."/>
            <person name="Stewart B.A."/>
            <person name="Lee S.R."/>
            <person name="Wilamowska K."/>
            <person name="Weinberg Z."/>
            <person name="Ruzzo W.L."/>
            <person name="Wloga D."/>
            <person name="Gaertig J."/>
            <person name="Frankel J."/>
            <person name="Tsao C.-C."/>
            <person name="Gorovsky M.A."/>
            <person name="Keeling P.J."/>
            <person name="Waller R.F."/>
            <person name="Patron N.J."/>
            <person name="Cherry J.M."/>
            <person name="Stover N.A."/>
            <person name="Krieger C.J."/>
            <person name="del Toro C."/>
            <person name="Ryder H.F."/>
            <person name="Williamson S.C."/>
            <person name="Barbeau R.A."/>
            <person name="Hamilton E.P."/>
            <person name="Orias E."/>
        </authorList>
    </citation>
    <scope>NUCLEOTIDE SEQUENCE [LARGE SCALE GENOMIC DNA]</scope>
    <source>
        <strain evidence="3">SB210</strain>
    </source>
</reference>
<evidence type="ECO:0000259" key="1">
    <source>
        <dbReference type="PROSITE" id="PS50222"/>
    </source>
</evidence>
<dbReference type="SMART" id="SM00054">
    <property type="entry name" value="EFh"/>
    <property type="match status" value="2"/>
</dbReference>
<gene>
    <name evidence="2" type="ORF">TTHERM_00418470</name>
</gene>
<dbReference type="CDD" id="cd00051">
    <property type="entry name" value="EFh"/>
    <property type="match status" value="1"/>
</dbReference>
<dbReference type="PANTHER" id="PTHR20875:SF0">
    <property type="entry name" value="GH12158P"/>
    <property type="match status" value="1"/>
</dbReference>
<dbReference type="InterPro" id="IPR002048">
    <property type="entry name" value="EF_hand_dom"/>
</dbReference>
<proteinExistence type="predicted"/>
<sequence>MKSPQRDQSFVTTALNDFSNKKNQQYFTTRLKGAILKQCNTYENKCNYQEFKLALKSLKAIFQDDQNMKETKNIFAKNNDQIIINDLVQCIYYEGQNIQAEVIIFVNIDALKELIQTHNKQRQAYLGQRVKTEGDDHTDHIDITKKYRNPLIQQRTFYNHNRSFYNLNGFDSTTSKNSNSNYIFQNYIDVQQPSVFNVDTENIDEFKKIKLPRPKNLRNEINLRPFAQKDITNTTTAISKTNKKEFTLLEKIQLNHIGYHHLLALEKILAELDPENQGIADKEKYGKIVKKHMSKILNEELLQEIIDSISEGDFISCKKLSGLLDAYKFAPRFPVKSEKNNSDNFKRKMMDYDITIPKQSNVHELYVLLIEKLEEKFEKFLKAFKFFDCQQSGQIQYMDFKQTLDKLCIRFKDEEARELFNILDKKQDGFIDYEEFCQLVPNKLELEMLDRNGESLAQKTRQIYEKFGDFHNYSPDPYRVLERSRCQNPRFMDETTEKIGKEIFYTEKLKKVIENNIVVRKGRCDPGSAFKYGYNTPSDINQQFAYGIKSKNTENMFDIMNNNYSKEWTMDLENKRIQQDLMLQQIKFKKQNKNTYTNLLRQMHNTQTYKDDSRSLPKVKKLAELNQIKPVFEKTFTELKKRNHSTVIQNAYDFQDDTKSNIGSLMRELKTPNSCVNKNTQDINMQNANTEQYTNRSKSLLRNYMNTNQQKGRNNGPNFDVLNRTFTCY</sequence>
<protein>
    <submittedName>
        <fullName evidence="2">EF-hand protein</fullName>
    </submittedName>
</protein>
<dbReference type="EMBL" id="GG662856">
    <property type="protein sequence ID" value="EAR87058.2"/>
    <property type="molecule type" value="Genomic_DNA"/>
</dbReference>
<organism evidence="2 3">
    <name type="scientific">Tetrahymena thermophila (strain SB210)</name>
    <dbReference type="NCBI Taxonomy" id="312017"/>
    <lineage>
        <taxon>Eukaryota</taxon>
        <taxon>Sar</taxon>
        <taxon>Alveolata</taxon>
        <taxon>Ciliophora</taxon>
        <taxon>Intramacronucleata</taxon>
        <taxon>Oligohymenophorea</taxon>
        <taxon>Hymenostomatida</taxon>
        <taxon>Tetrahymenina</taxon>
        <taxon>Tetrahymenidae</taxon>
        <taxon>Tetrahymena</taxon>
    </lineage>
</organism>
<dbReference type="HOGENOM" id="CLU_392584_0_0_1"/>
<dbReference type="KEGG" id="tet:TTHERM_00418470"/>
<accession>Q22NV3</accession>
<dbReference type="Proteomes" id="UP000009168">
    <property type="component" value="Unassembled WGS sequence"/>
</dbReference>
<dbReference type="Pfam" id="PF13499">
    <property type="entry name" value="EF-hand_7"/>
    <property type="match status" value="1"/>
</dbReference>
<evidence type="ECO:0000313" key="2">
    <source>
        <dbReference type="EMBL" id="EAR87058.2"/>
    </source>
</evidence>
<dbReference type="InParanoid" id="Q22NV3"/>
<dbReference type="SUPFAM" id="SSF47473">
    <property type="entry name" value="EF-hand"/>
    <property type="match status" value="1"/>
</dbReference>
<dbReference type="InterPro" id="IPR001751">
    <property type="entry name" value="S100/CaBP7/8-like_CS"/>
</dbReference>
<name>Q22NV3_TETTS</name>
<dbReference type="GO" id="GO:0005509">
    <property type="term" value="F:calcium ion binding"/>
    <property type="evidence" value="ECO:0007669"/>
    <property type="project" value="InterPro"/>
</dbReference>
<dbReference type="Gene3D" id="1.10.238.10">
    <property type="entry name" value="EF-hand"/>
    <property type="match status" value="1"/>
</dbReference>
<feature type="domain" description="EF-hand" evidence="1">
    <location>
        <begin position="411"/>
        <end position="446"/>
    </location>
</feature>
<dbReference type="AlphaFoldDB" id="Q22NV3"/>
<keyword evidence="3" id="KW-1185">Reference proteome</keyword>
<dbReference type="InterPro" id="IPR052603">
    <property type="entry name" value="EFCB6"/>
</dbReference>
<dbReference type="RefSeq" id="XP_001007303.2">
    <property type="nucleotide sequence ID" value="XM_001007303.2"/>
</dbReference>
<evidence type="ECO:0000313" key="3">
    <source>
        <dbReference type="Proteomes" id="UP000009168"/>
    </source>
</evidence>
<dbReference type="PROSITE" id="PS50222">
    <property type="entry name" value="EF_HAND_2"/>
    <property type="match status" value="2"/>
</dbReference>
<dbReference type="PROSITE" id="PS00303">
    <property type="entry name" value="S100_CABP"/>
    <property type="match status" value="1"/>
</dbReference>
<dbReference type="STRING" id="312017.Q22NV3"/>